<feature type="transmembrane region" description="Helical" evidence="5">
    <location>
        <begin position="432"/>
        <end position="449"/>
    </location>
</feature>
<feature type="transmembrane region" description="Helical" evidence="5">
    <location>
        <begin position="172"/>
        <end position="192"/>
    </location>
</feature>
<keyword evidence="7" id="KW-1185">Reference proteome</keyword>
<dbReference type="PANTHER" id="PTHR47704:SF1">
    <property type="entry name" value="POTASSIUM TRANSPORTER KIMA"/>
    <property type="match status" value="1"/>
</dbReference>
<name>A0A6I4VUF7_9BACL</name>
<reference evidence="6 7" key="1">
    <citation type="submission" date="2019-12" db="EMBL/GenBank/DDBJ databases">
        <title>Whole-genome analyses of novel actinobacteria.</title>
        <authorList>
            <person name="Sahin N."/>
            <person name="Saygin H."/>
        </authorList>
    </citation>
    <scope>NUCLEOTIDE SEQUENCE [LARGE SCALE GENOMIC DNA]</scope>
    <source>
        <strain evidence="6 7">KC615</strain>
    </source>
</reference>
<evidence type="ECO:0000313" key="7">
    <source>
        <dbReference type="Proteomes" id="UP000430692"/>
    </source>
</evidence>
<dbReference type="AlphaFoldDB" id="A0A6I4VUF7"/>
<organism evidence="6 7">
    <name type="scientific">Shimazuella alba</name>
    <dbReference type="NCBI Taxonomy" id="2690964"/>
    <lineage>
        <taxon>Bacteria</taxon>
        <taxon>Bacillati</taxon>
        <taxon>Bacillota</taxon>
        <taxon>Bacilli</taxon>
        <taxon>Bacillales</taxon>
        <taxon>Thermoactinomycetaceae</taxon>
        <taxon>Shimazuella</taxon>
    </lineage>
</organism>
<keyword evidence="3 5" id="KW-1133">Transmembrane helix</keyword>
<evidence type="ECO:0000256" key="2">
    <source>
        <dbReference type="ARBA" id="ARBA00022692"/>
    </source>
</evidence>
<feature type="transmembrane region" description="Helical" evidence="5">
    <location>
        <begin position="140"/>
        <end position="160"/>
    </location>
</feature>
<feature type="transmembrane region" description="Helical" evidence="5">
    <location>
        <begin position="407"/>
        <end position="426"/>
    </location>
</feature>
<comment type="caution">
    <text evidence="6">The sequence shown here is derived from an EMBL/GenBank/DDBJ whole genome shotgun (WGS) entry which is preliminary data.</text>
</comment>
<feature type="transmembrane region" description="Helical" evidence="5">
    <location>
        <begin position="212"/>
        <end position="231"/>
    </location>
</feature>
<dbReference type="GO" id="GO:0022857">
    <property type="term" value="F:transmembrane transporter activity"/>
    <property type="evidence" value="ECO:0007669"/>
    <property type="project" value="InterPro"/>
</dbReference>
<evidence type="ECO:0000313" key="6">
    <source>
        <dbReference type="EMBL" id="MXQ54158.1"/>
    </source>
</evidence>
<dbReference type="PANTHER" id="PTHR47704">
    <property type="entry name" value="POTASSIUM TRANSPORTER KIMA"/>
    <property type="match status" value="1"/>
</dbReference>
<comment type="subcellular location">
    <subcellularLocation>
        <location evidence="1">Membrane</location>
        <topology evidence="1">Multi-pass membrane protein</topology>
    </subcellularLocation>
</comment>
<dbReference type="InterPro" id="IPR053153">
    <property type="entry name" value="APC_K+_Transporter"/>
</dbReference>
<evidence type="ECO:0000256" key="1">
    <source>
        <dbReference type="ARBA" id="ARBA00004141"/>
    </source>
</evidence>
<feature type="transmembrane region" description="Helical" evidence="5">
    <location>
        <begin position="102"/>
        <end position="128"/>
    </location>
</feature>
<dbReference type="GO" id="GO:0016020">
    <property type="term" value="C:membrane"/>
    <property type="evidence" value="ECO:0007669"/>
    <property type="project" value="UniProtKB-SubCell"/>
</dbReference>
<evidence type="ECO:0000256" key="3">
    <source>
        <dbReference type="ARBA" id="ARBA00022989"/>
    </source>
</evidence>
<protein>
    <submittedName>
        <fullName evidence="6">Amino acid permease</fullName>
    </submittedName>
</protein>
<feature type="transmembrane region" description="Helical" evidence="5">
    <location>
        <begin position="373"/>
        <end position="395"/>
    </location>
</feature>
<gene>
    <name evidence="6" type="ORF">GSM42_10615</name>
</gene>
<evidence type="ECO:0000256" key="5">
    <source>
        <dbReference type="SAM" id="Phobius"/>
    </source>
</evidence>
<dbReference type="RefSeq" id="WP_160801515.1">
    <property type="nucleotide sequence ID" value="NZ_WUUL01000006.1"/>
</dbReference>
<keyword evidence="4 5" id="KW-0472">Membrane</keyword>
<dbReference type="Pfam" id="PF13520">
    <property type="entry name" value="AA_permease_2"/>
    <property type="match status" value="1"/>
</dbReference>
<dbReference type="InterPro" id="IPR002293">
    <property type="entry name" value="AA/rel_permease1"/>
</dbReference>
<sequence length="609" mass="66358">MLKKFKRVLIGKPMKSNEAQSQKLSNYKALAILSSDALSSIAYGPEQILIVLATVSVIAFWYSLPIAVGVLILLAALILSYRQIIYAYPNGGGAYMVAKENLGTIFGLFAGGSLLIDYVLTVAVSVSAGTDAISSTFPELHSHNVIIAVGLVAIITLVNLRGLTESASILAYPVYAFVAALLFLMITGIYQVVTGHVSSHIHPQVGTPVMGISLFLILKAFSSGCSALTGVEAISNAVPNFKEPAPKNAASTLAVMGIILGILFSGIVFLAYWYGIAPTEKETVLSQLSSSVFGRNIFYYFIQATTALILILAANTGFAAFPLLAFNLAKDKYMPRAFTARGDRLGYSNGIITLGLASMLLIVIFEGNTENLIPLYAVGVFIPFSLSQTGMIIKWIRTKPNGWMAKLTINLIGALICYLILIIFFITKFGQVWMSLIFIPLAVFIFHKIHQHYIAVGGQLKTDITEHLINIKDTENVVIVPVAGVTKVVRQSIIYAKSLSDNVIAVYVGSSKESLHDMHKTWSKWNTGVKLVTLLSPYRSVLTPLSQFIDTVKAKADASHSQVTVVMPQFIAKKWWHSILHNQSGFLIMANLIRRKSVIVTIVPYQLEE</sequence>
<feature type="transmembrane region" description="Helical" evidence="5">
    <location>
        <begin position="48"/>
        <end position="81"/>
    </location>
</feature>
<accession>A0A6I4VUF7</accession>
<feature type="transmembrane region" description="Helical" evidence="5">
    <location>
        <begin position="252"/>
        <end position="277"/>
    </location>
</feature>
<keyword evidence="2 5" id="KW-0812">Transmembrane</keyword>
<evidence type="ECO:0000256" key="4">
    <source>
        <dbReference type="ARBA" id="ARBA00023136"/>
    </source>
</evidence>
<proteinExistence type="predicted"/>
<dbReference type="EMBL" id="WUUL01000006">
    <property type="protein sequence ID" value="MXQ54158.1"/>
    <property type="molecule type" value="Genomic_DNA"/>
</dbReference>
<dbReference type="Proteomes" id="UP000430692">
    <property type="component" value="Unassembled WGS sequence"/>
</dbReference>
<feature type="transmembrane region" description="Helical" evidence="5">
    <location>
        <begin position="297"/>
        <end position="326"/>
    </location>
</feature>
<feature type="transmembrane region" description="Helical" evidence="5">
    <location>
        <begin position="347"/>
        <end position="367"/>
    </location>
</feature>
<dbReference type="Gene3D" id="1.20.1740.10">
    <property type="entry name" value="Amino acid/polyamine transporter I"/>
    <property type="match status" value="1"/>
</dbReference>